<keyword evidence="13" id="KW-1185">Reference proteome</keyword>
<dbReference type="PROSITE" id="PS50893">
    <property type="entry name" value="ABC_TRANSPORTER_2"/>
    <property type="match status" value="1"/>
</dbReference>
<dbReference type="Proteomes" id="UP000261231">
    <property type="component" value="Unassembled WGS sequence"/>
</dbReference>
<dbReference type="Pfam" id="PF02687">
    <property type="entry name" value="FtsX"/>
    <property type="match status" value="1"/>
</dbReference>
<dbReference type="FunFam" id="3.40.50.300:FF:000032">
    <property type="entry name" value="Export ABC transporter ATP-binding protein"/>
    <property type="match status" value="1"/>
</dbReference>
<dbReference type="SUPFAM" id="SSF52540">
    <property type="entry name" value="P-loop containing nucleoside triphosphate hydrolases"/>
    <property type="match status" value="1"/>
</dbReference>
<evidence type="ECO:0000256" key="8">
    <source>
        <dbReference type="ARBA" id="ARBA00023136"/>
    </source>
</evidence>
<dbReference type="PANTHER" id="PTHR42798:SF6">
    <property type="entry name" value="CELL DIVISION ATP-BINDING PROTEIN FTSE"/>
    <property type="match status" value="1"/>
</dbReference>
<feature type="transmembrane region" description="Helical" evidence="10">
    <location>
        <begin position="1039"/>
        <end position="1068"/>
    </location>
</feature>
<dbReference type="Gene3D" id="3.40.50.300">
    <property type="entry name" value="P-loop containing nucleotide triphosphate hydrolases"/>
    <property type="match status" value="1"/>
</dbReference>
<feature type="transmembrane region" description="Helical" evidence="10">
    <location>
        <begin position="266"/>
        <end position="285"/>
    </location>
</feature>
<keyword evidence="3" id="KW-1003">Cell membrane</keyword>
<comment type="caution">
    <text evidence="12">The sequence shown here is derived from an EMBL/GenBank/DDBJ whole genome shotgun (WGS) entry which is preliminary data.</text>
</comment>
<evidence type="ECO:0000256" key="10">
    <source>
        <dbReference type="SAM" id="Phobius"/>
    </source>
</evidence>
<dbReference type="AlphaFoldDB" id="A0A3E2XLQ8"/>
<keyword evidence="2" id="KW-0813">Transport</keyword>
<organism evidence="12 13">
    <name type="scientific">Coprococcus catus</name>
    <dbReference type="NCBI Taxonomy" id="116085"/>
    <lineage>
        <taxon>Bacteria</taxon>
        <taxon>Bacillati</taxon>
        <taxon>Bacillota</taxon>
        <taxon>Clostridia</taxon>
        <taxon>Lachnospirales</taxon>
        <taxon>Lachnospiraceae</taxon>
        <taxon>Coprococcus</taxon>
    </lineage>
</organism>
<dbReference type="PANTHER" id="PTHR42798">
    <property type="entry name" value="LIPOPROTEIN-RELEASING SYSTEM ATP-BINDING PROTEIN LOLD"/>
    <property type="match status" value="1"/>
</dbReference>
<dbReference type="InterPro" id="IPR017871">
    <property type="entry name" value="ABC_transporter-like_CS"/>
</dbReference>
<comment type="similarity">
    <text evidence="9">Belongs to the ABC transporter superfamily. Macrolide exporter (TC 3.A.1.122) family.</text>
</comment>
<evidence type="ECO:0000256" key="5">
    <source>
        <dbReference type="ARBA" id="ARBA00022741"/>
    </source>
</evidence>
<gene>
    <name evidence="12" type="ORF">DW747_10830</name>
</gene>
<dbReference type="PROSITE" id="PS00211">
    <property type="entry name" value="ABC_TRANSPORTER_1"/>
    <property type="match status" value="1"/>
</dbReference>
<keyword evidence="6 12" id="KW-0067">ATP-binding</keyword>
<evidence type="ECO:0000256" key="4">
    <source>
        <dbReference type="ARBA" id="ARBA00022692"/>
    </source>
</evidence>
<evidence type="ECO:0000256" key="7">
    <source>
        <dbReference type="ARBA" id="ARBA00022989"/>
    </source>
</evidence>
<dbReference type="SMART" id="SM00382">
    <property type="entry name" value="AAA"/>
    <property type="match status" value="1"/>
</dbReference>
<keyword evidence="5" id="KW-0547">Nucleotide-binding</keyword>
<evidence type="ECO:0000256" key="6">
    <source>
        <dbReference type="ARBA" id="ARBA00022840"/>
    </source>
</evidence>
<proteinExistence type="inferred from homology"/>
<name>A0A3E2XLQ8_9FIRM</name>
<reference evidence="12 13" key="1">
    <citation type="submission" date="2018-08" db="EMBL/GenBank/DDBJ databases">
        <title>A genome reference for cultivated species of the human gut microbiota.</title>
        <authorList>
            <person name="Zou Y."/>
            <person name="Xue W."/>
            <person name="Luo G."/>
        </authorList>
    </citation>
    <scope>NUCLEOTIDE SEQUENCE [LARGE SCALE GENOMIC DNA]</scope>
    <source>
        <strain evidence="12 13">AM28-39</strain>
    </source>
</reference>
<feature type="transmembrane region" description="Helical" evidence="10">
    <location>
        <begin position="1135"/>
        <end position="1156"/>
    </location>
</feature>
<dbReference type="OrthoDB" id="2079174at2"/>
<dbReference type="GO" id="GO:0005886">
    <property type="term" value="C:plasma membrane"/>
    <property type="evidence" value="ECO:0007669"/>
    <property type="project" value="UniProtKB-SubCell"/>
</dbReference>
<dbReference type="InterPro" id="IPR003593">
    <property type="entry name" value="AAA+_ATPase"/>
</dbReference>
<evidence type="ECO:0000256" key="3">
    <source>
        <dbReference type="ARBA" id="ARBA00022475"/>
    </source>
</evidence>
<dbReference type="InterPro" id="IPR003439">
    <property type="entry name" value="ABC_transporter-like_ATP-bd"/>
</dbReference>
<dbReference type="GO" id="GO:0098796">
    <property type="term" value="C:membrane protein complex"/>
    <property type="evidence" value="ECO:0007669"/>
    <property type="project" value="UniProtKB-ARBA"/>
</dbReference>
<dbReference type="GO" id="GO:0005524">
    <property type="term" value="F:ATP binding"/>
    <property type="evidence" value="ECO:0007669"/>
    <property type="project" value="UniProtKB-KW"/>
</dbReference>
<accession>A0A3E2XLQ8</accession>
<protein>
    <submittedName>
        <fullName evidence="12">ATP-binding cassette domain-containing protein</fullName>
    </submittedName>
</protein>
<sequence>MLQIKNISKTYKTGNLVQRALDDVSLNLRDNEFVAILGPSGSGKTTLLNIIGGLDRYDSGDLIINGISTKKYKDRDWDSYRNHTVGFVFQSYNLIPHQTVLANVELALTISGISGKERRERAIKALEEVGLGNQIHKKPNQMSGGQMQRVSLARALVNNPDILLADEPTGALDSETSIQVMDLLKEVAKDRLVVMVTHNPELAYQYATRIVKVKDGKLLEDSDPYEIPEDEVPVPVHKNMGKSSMSFLTALSLSFNNLKTKKARTILVSFAGSIGIIGIAMILSLSHGVNKYIEDMEKKTMSEYPLQITKTTTNMMSLSADMMTPSKKPTSTDNKVKEMQILTQLVSGTEYNDLKSLTTYFESGKSDIKNQTKAIEYDFGITPQIYLQEDNGKVRQVCPDQTLTSLSGSSSMMLAMMGSSGFEQFHALPTNDALYKDQYDVKAGHWPENDHECVVILTQDGQIYDMTLYSLGMKSGEELDRILDAVAEDKAVEVNDNPETYDYEDFLGATLKLVNASDYYVYDDEFSVWKDKSDNDKYIKDLVKNGEELKVVGVVQPKKGQDITTLTAGVGYPASLLNHVIQEAAQSDIVKDQLKDKKTNVFNGKSFDDPDDEDGLNMEDLFKINEEAFKDAFKVDTSRMNMDASSFSDMDFSDVDMSDLIDANALSAAMPSFSTNDIQDIMNGVSVNLTKDTLTELFNALLKGYQDSVGDDPATDITGLTAGLKQYLTSDEAVQYLSQKLKDILQPQLEGVITEDMLKDFVGRVMEDYQEFALKQENPDDFNTNFRAYLETDAVSRILSEELAGIKDKLSGVTITDDQIKEILTDLANGYGEYAKANNLAQPDKIQAAFLKYISSDAGQKLLLQYAEKIVDTKTLQANLQNKMASVMGGFTNELTGQISSAMGKVMEQVGTNLQKSMGNAMTSLMGNMQDIFSIDPDAFAKAIQVNMSEDDLQELMTSLMTTGTVSYESNLNKMGYADENDPQTISIYPIDFDSKQVVDQIIEDYNDDMKNSGQEDKVISYTDMVGMMMSSVTSIVNMISYVLIAFVAISLVVSSIMIGVITYISVLERRKEIGILRAIGASKGNVGAVFNAETFIIGLLAGLIGIALTIIAIFPMNYIIHTVSGNTDVNAALPIGAAFILIALSVVLTLLGGLIPANKASKSDPVTALRTE</sequence>
<feature type="transmembrane region" description="Helical" evidence="10">
    <location>
        <begin position="1089"/>
        <end position="1115"/>
    </location>
</feature>
<keyword evidence="4 10" id="KW-0812">Transmembrane</keyword>
<keyword evidence="7 10" id="KW-1133">Transmembrane helix</keyword>
<feature type="domain" description="ABC transporter" evidence="11">
    <location>
        <begin position="2"/>
        <end position="240"/>
    </location>
</feature>
<evidence type="ECO:0000313" key="12">
    <source>
        <dbReference type="EMBL" id="RGC45839.1"/>
    </source>
</evidence>
<keyword evidence="8 10" id="KW-0472">Membrane</keyword>
<dbReference type="CDD" id="cd03255">
    <property type="entry name" value="ABC_MJ0796_LolCDE_FtsE"/>
    <property type="match status" value="1"/>
</dbReference>
<dbReference type="GO" id="GO:0016887">
    <property type="term" value="F:ATP hydrolysis activity"/>
    <property type="evidence" value="ECO:0007669"/>
    <property type="project" value="InterPro"/>
</dbReference>
<dbReference type="InterPro" id="IPR017911">
    <property type="entry name" value="MacB-like_ATP-bd"/>
</dbReference>
<dbReference type="InterPro" id="IPR027417">
    <property type="entry name" value="P-loop_NTPase"/>
</dbReference>
<evidence type="ECO:0000256" key="9">
    <source>
        <dbReference type="ARBA" id="ARBA00038388"/>
    </source>
</evidence>
<evidence type="ECO:0000313" key="13">
    <source>
        <dbReference type="Proteomes" id="UP000261231"/>
    </source>
</evidence>
<comment type="subcellular location">
    <subcellularLocation>
        <location evidence="1">Cell inner membrane</location>
        <topology evidence="1">Multi-pass membrane protein</topology>
    </subcellularLocation>
</comment>
<evidence type="ECO:0000259" key="11">
    <source>
        <dbReference type="PROSITE" id="PS50893"/>
    </source>
</evidence>
<dbReference type="EMBL" id="QVFD01000010">
    <property type="protein sequence ID" value="RGC45839.1"/>
    <property type="molecule type" value="Genomic_DNA"/>
</dbReference>
<evidence type="ECO:0000256" key="2">
    <source>
        <dbReference type="ARBA" id="ARBA00022448"/>
    </source>
</evidence>
<dbReference type="InterPro" id="IPR003838">
    <property type="entry name" value="ABC3_permease_C"/>
</dbReference>
<evidence type="ECO:0000256" key="1">
    <source>
        <dbReference type="ARBA" id="ARBA00004429"/>
    </source>
</evidence>
<dbReference type="GO" id="GO:0022857">
    <property type="term" value="F:transmembrane transporter activity"/>
    <property type="evidence" value="ECO:0007669"/>
    <property type="project" value="UniProtKB-ARBA"/>
</dbReference>
<dbReference type="Pfam" id="PF00005">
    <property type="entry name" value="ABC_tran"/>
    <property type="match status" value="1"/>
</dbReference>
<dbReference type="RefSeq" id="WP_117540553.1">
    <property type="nucleotide sequence ID" value="NZ_QVFD01000010.1"/>
</dbReference>